<dbReference type="SMART" id="SM00132">
    <property type="entry name" value="LIM"/>
    <property type="match status" value="1"/>
</dbReference>
<accession>A0A402B2G7</accession>
<dbReference type="CDD" id="cd08368">
    <property type="entry name" value="LIM"/>
    <property type="match status" value="1"/>
</dbReference>
<sequence length="307" mass="34384">MSTVQPVCKGCGQAIWGNYLRALGATWHPEHFLCAGCGQAIQGTSFQVHQGSPYHVECYRRQIAPHCVYCDKPLMGEYLVDYWGQKFCREHEKQFAHCAYCGRLVSPEQQESGAQAVRCPICRSTAIETSSEAKPLFSHVIRWMNAQGLMYNNLKLSLDLCGRAHLADLLREGNVGHSLGATTSAMYTQNGRLVRTEINGIAVLQGLPAILFQGVTVHELGHVWLIVAGAHDLPPWAEEGFCELLSYRYYVEANTPESRYHSTSKERNPDPIYGEGFRRMRQLSDRVGFPRLIESLRTTGNLPVVRG</sequence>
<keyword evidence="2" id="KW-0862">Zinc</keyword>
<dbReference type="CDD" id="cd09396">
    <property type="entry name" value="LIM_DA1"/>
    <property type="match status" value="1"/>
</dbReference>
<evidence type="ECO:0000256" key="2">
    <source>
        <dbReference type="ARBA" id="ARBA00022833"/>
    </source>
</evidence>
<keyword evidence="1" id="KW-0479">Metal-binding</keyword>
<dbReference type="GO" id="GO:0046872">
    <property type="term" value="F:metal ion binding"/>
    <property type="evidence" value="ECO:0007669"/>
    <property type="project" value="UniProtKB-KW"/>
</dbReference>
<dbReference type="InterPro" id="IPR045218">
    <property type="entry name" value="DA1-like"/>
</dbReference>
<keyword evidence="6" id="KW-1185">Reference proteome</keyword>
<protein>
    <recommendedName>
        <fullName evidence="4">LIM zinc-binding domain-containing protein</fullName>
    </recommendedName>
</protein>
<evidence type="ECO:0000313" key="6">
    <source>
        <dbReference type="Proteomes" id="UP000287171"/>
    </source>
</evidence>
<comment type="caution">
    <text evidence="5">The sequence shown here is derived from an EMBL/GenBank/DDBJ whole genome shotgun (WGS) entry which is preliminary data.</text>
</comment>
<dbReference type="RefSeq" id="WP_126626115.1">
    <property type="nucleotide sequence ID" value="NZ_BIFT01000001.1"/>
</dbReference>
<evidence type="ECO:0000259" key="4">
    <source>
        <dbReference type="PROSITE" id="PS50023"/>
    </source>
</evidence>
<proteinExistence type="predicted"/>
<dbReference type="InterPro" id="IPR001781">
    <property type="entry name" value="Znf_LIM"/>
</dbReference>
<dbReference type="PROSITE" id="PS50023">
    <property type="entry name" value="LIM_DOMAIN_2"/>
    <property type="match status" value="1"/>
</dbReference>
<reference evidence="6" key="1">
    <citation type="submission" date="2018-12" db="EMBL/GenBank/DDBJ databases">
        <title>Tengunoibacter tsumagoiensis gen. nov., sp. nov., Dictyobacter kobayashii sp. nov., D. alpinus sp. nov., and D. joshuensis sp. nov. and description of Dictyobacteraceae fam. nov. within the order Ktedonobacterales isolated from Tengu-no-mugimeshi.</title>
        <authorList>
            <person name="Wang C.M."/>
            <person name="Zheng Y."/>
            <person name="Sakai Y."/>
            <person name="Toyoda A."/>
            <person name="Minakuchi Y."/>
            <person name="Abe K."/>
            <person name="Yokota A."/>
            <person name="Yabe S."/>
        </authorList>
    </citation>
    <scope>NUCLEOTIDE SEQUENCE [LARGE SCALE GENOMIC DNA]</scope>
    <source>
        <strain evidence="6">Uno16</strain>
    </source>
</reference>
<dbReference type="EMBL" id="BIFT01000001">
    <property type="protein sequence ID" value="GCE25542.1"/>
    <property type="molecule type" value="Genomic_DNA"/>
</dbReference>
<dbReference type="FunFam" id="2.10.110.10:FF:000009">
    <property type="entry name" value="Paxillin isoform 1"/>
    <property type="match status" value="1"/>
</dbReference>
<dbReference type="InterPro" id="IPR022087">
    <property type="entry name" value="DA1-like_dom"/>
</dbReference>
<dbReference type="OrthoDB" id="1120323at2"/>
<keyword evidence="3" id="KW-0440">LIM domain</keyword>
<name>A0A402B2G7_9CHLR</name>
<dbReference type="SUPFAM" id="SSF57716">
    <property type="entry name" value="Glucocorticoid receptor-like (DNA-binding domain)"/>
    <property type="match status" value="2"/>
</dbReference>
<dbReference type="Pfam" id="PF12315">
    <property type="entry name" value="DA1-like"/>
    <property type="match status" value="1"/>
</dbReference>
<evidence type="ECO:0000256" key="3">
    <source>
        <dbReference type="ARBA" id="ARBA00023038"/>
    </source>
</evidence>
<organism evidence="5 6">
    <name type="scientific">Dictyobacter alpinus</name>
    <dbReference type="NCBI Taxonomy" id="2014873"/>
    <lineage>
        <taxon>Bacteria</taxon>
        <taxon>Bacillati</taxon>
        <taxon>Chloroflexota</taxon>
        <taxon>Ktedonobacteria</taxon>
        <taxon>Ktedonobacterales</taxon>
        <taxon>Dictyobacteraceae</taxon>
        <taxon>Dictyobacter</taxon>
    </lineage>
</organism>
<dbReference type="Pfam" id="PF00412">
    <property type="entry name" value="LIM"/>
    <property type="match status" value="1"/>
</dbReference>
<gene>
    <name evidence="5" type="ORF">KDA_10260</name>
</gene>
<dbReference type="AlphaFoldDB" id="A0A402B2G7"/>
<dbReference type="Gene3D" id="2.10.110.10">
    <property type="entry name" value="Cysteine Rich Protein"/>
    <property type="match status" value="1"/>
</dbReference>
<dbReference type="Proteomes" id="UP000287171">
    <property type="component" value="Unassembled WGS sequence"/>
</dbReference>
<dbReference type="PANTHER" id="PTHR24209:SF7">
    <property type="entry name" value="PROTEIN DA1-RELATED 2"/>
    <property type="match status" value="1"/>
</dbReference>
<dbReference type="PROSITE" id="PS00478">
    <property type="entry name" value="LIM_DOMAIN_1"/>
    <property type="match status" value="1"/>
</dbReference>
<feature type="domain" description="LIM zinc-binding" evidence="4">
    <location>
        <begin position="6"/>
        <end position="65"/>
    </location>
</feature>
<evidence type="ECO:0000313" key="5">
    <source>
        <dbReference type="EMBL" id="GCE25542.1"/>
    </source>
</evidence>
<dbReference type="PANTHER" id="PTHR24209">
    <property type="entry name" value="PROTEIN DA1-RELATED 2"/>
    <property type="match status" value="1"/>
</dbReference>
<evidence type="ECO:0000256" key="1">
    <source>
        <dbReference type="ARBA" id="ARBA00022723"/>
    </source>
</evidence>